<dbReference type="InterPro" id="IPR014756">
    <property type="entry name" value="Ig_E-set"/>
</dbReference>
<evidence type="ECO:0000313" key="4">
    <source>
        <dbReference type="EMBL" id="QGU08118.1"/>
    </source>
</evidence>
<dbReference type="GO" id="GO:0005975">
    <property type="term" value="P:carbohydrate metabolic process"/>
    <property type="evidence" value="ECO:0007669"/>
    <property type="project" value="UniProtKB-ARBA"/>
</dbReference>
<dbReference type="EMBL" id="CP046455">
    <property type="protein sequence ID" value="QGU08118.1"/>
    <property type="molecule type" value="Genomic_DNA"/>
</dbReference>
<dbReference type="Gene3D" id="2.60.40.10">
    <property type="entry name" value="Immunoglobulins"/>
    <property type="match status" value="1"/>
</dbReference>
<protein>
    <submittedName>
        <fullName evidence="4">Enterochelin esterase</fullName>
    </submittedName>
</protein>
<dbReference type="AlphaFoldDB" id="A0A6B8WP31"/>
<reference evidence="4 5" key="1">
    <citation type="submission" date="2019-11" db="EMBL/GenBank/DDBJ databases">
        <title>Complete genome sequence of Corynebacterium kalinowskii 1959, a novel Corynebacterium species isolated from soil of a small paddock in Vilsendorf, Germany.</title>
        <authorList>
            <person name="Schaffert L."/>
            <person name="Ruwe M."/>
            <person name="Milse J."/>
            <person name="Hanuschka K."/>
            <person name="Ortseifen V."/>
            <person name="Droste J."/>
            <person name="Brandt D."/>
            <person name="Schlueter L."/>
            <person name="Kutter Y."/>
            <person name="Vinke S."/>
            <person name="Viehoefer P."/>
            <person name="Jacob L."/>
            <person name="Luebke N.-C."/>
            <person name="Schulte-Berndt E."/>
            <person name="Hain C."/>
            <person name="Linder M."/>
            <person name="Schmidt P."/>
            <person name="Wollenschlaeger L."/>
            <person name="Luttermann T."/>
            <person name="Thieme E."/>
            <person name="Hassa J."/>
            <person name="Haak M."/>
            <person name="Wittchen M."/>
            <person name="Mentz A."/>
            <person name="Persicke M."/>
            <person name="Busche T."/>
            <person name="Ruckert C."/>
        </authorList>
    </citation>
    <scope>NUCLEOTIDE SEQUENCE [LARGE SCALE GENOMIC DNA]</scope>
    <source>
        <strain evidence="4 5">2039</strain>
    </source>
</reference>
<proteinExistence type="inferred from homology"/>
<feature type="region of interest" description="Disordered" evidence="2">
    <location>
        <begin position="1"/>
        <end position="20"/>
    </location>
</feature>
<comment type="similarity">
    <text evidence="1">Belongs to the Fes family.</text>
</comment>
<dbReference type="InterPro" id="IPR021764">
    <property type="entry name" value="Enterochelin_esterase_N"/>
</dbReference>
<dbReference type="PANTHER" id="PTHR48098">
    <property type="entry name" value="ENTEROCHELIN ESTERASE-RELATED"/>
    <property type="match status" value="1"/>
</dbReference>
<name>A0A6B8WP31_9CORY</name>
<dbReference type="Gene3D" id="3.40.50.1820">
    <property type="entry name" value="alpha/beta hydrolase"/>
    <property type="match status" value="1"/>
</dbReference>
<keyword evidence="5" id="KW-1185">Reference proteome</keyword>
<dbReference type="InterPro" id="IPR029058">
    <property type="entry name" value="AB_hydrolase_fold"/>
</dbReference>
<dbReference type="RefSeq" id="WP_156231536.1">
    <property type="nucleotide sequence ID" value="NZ_CP046455.1"/>
</dbReference>
<dbReference type="PANTHER" id="PTHR48098:SF6">
    <property type="entry name" value="FERRI-BACILLIBACTIN ESTERASE BESA"/>
    <property type="match status" value="1"/>
</dbReference>
<dbReference type="GO" id="GO:0005737">
    <property type="term" value="C:cytoplasm"/>
    <property type="evidence" value="ECO:0007669"/>
    <property type="project" value="InterPro"/>
</dbReference>
<dbReference type="InterPro" id="IPR050583">
    <property type="entry name" value="Mycobacterial_A85_antigen"/>
</dbReference>
<dbReference type="InterPro" id="IPR013783">
    <property type="entry name" value="Ig-like_fold"/>
</dbReference>
<dbReference type="SUPFAM" id="SSF81296">
    <property type="entry name" value="E set domains"/>
    <property type="match status" value="1"/>
</dbReference>
<dbReference type="GO" id="GO:0008849">
    <property type="term" value="F:enterochelin esterase activity"/>
    <property type="evidence" value="ECO:0007669"/>
    <property type="project" value="InterPro"/>
</dbReference>
<dbReference type="InterPro" id="IPR000801">
    <property type="entry name" value="Esterase-like"/>
</dbReference>
<sequence>MNQDPQAAQVTPPHTLRPWSLPQAQSPALVELQRRLAAGESATELVAEFLAGGTPVLEDAEEAGQVLVTFAWQGQAPHGVLLQSNRLNDILDPGDTLMAQLPGTDLHVLTLSLPEDWIGGYQFLVLPEALRTPKLHTGADRPYLARLRAGLCGDPHARETAQAKRGTVAQAVGRGPAATTFRLDQGERPGAELRVESSSVSSVANGIELTLHRWSHPEAPEDGPTCLFLDGEVWQRQYPILPALLAEMESGHLPPMHVLLLESGGPRQRQLDYLGTPEQIRQFLLTISAAGGVGEKSPLIICGQSLGGLFAMRATTFHPDLVAAGIAQSPSLWWPIGGQFREHRGQWFRERAAAVKAAREGKGQAPTPLVLHNGLLEWDLADDVRHAAALLEIEGTLIEHRQFSAGHEVLWWQQALPEALVATTTHLHL</sequence>
<dbReference type="GO" id="GO:0006826">
    <property type="term" value="P:iron ion transport"/>
    <property type="evidence" value="ECO:0007669"/>
    <property type="project" value="InterPro"/>
</dbReference>
<organism evidence="4 5">
    <name type="scientific">Corynebacterium occultum</name>
    <dbReference type="NCBI Taxonomy" id="2675219"/>
    <lineage>
        <taxon>Bacteria</taxon>
        <taxon>Bacillati</taxon>
        <taxon>Actinomycetota</taxon>
        <taxon>Actinomycetes</taxon>
        <taxon>Mycobacteriales</taxon>
        <taxon>Corynebacteriaceae</taxon>
        <taxon>Corynebacterium</taxon>
    </lineage>
</organism>
<dbReference type="SUPFAM" id="SSF53474">
    <property type="entry name" value="alpha/beta-Hydrolases"/>
    <property type="match status" value="1"/>
</dbReference>
<evidence type="ECO:0000256" key="2">
    <source>
        <dbReference type="SAM" id="MobiDB-lite"/>
    </source>
</evidence>
<accession>A0A6B8WP31</accession>
<dbReference type="Proteomes" id="UP000424462">
    <property type="component" value="Chromosome"/>
</dbReference>
<dbReference type="Pfam" id="PF00756">
    <property type="entry name" value="Esterase"/>
    <property type="match status" value="1"/>
</dbReference>
<dbReference type="GO" id="GO:0005506">
    <property type="term" value="F:iron ion binding"/>
    <property type="evidence" value="ECO:0007669"/>
    <property type="project" value="InterPro"/>
</dbReference>
<dbReference type="Pfam" id="PF11806">
    <property type="entry name" value="Enterochelin_N"/>
    <property type="match status" value="1"/>
</dbReference>
<dbReference type="KEGG" id="cok:COCCU_11020"/>
<evidence type="ECO:0000313" key="5">
    <source>
        <dbReference type="Proteomes" id="UP000424462"/>
    </source>
</evidence>
<evidence type="ECO:0000259" key="3">
    <source>
        <dbReference type="Pfam" id="PF11806"/>
    </source>
</evidence>
<feature type="domain" description="Enterochelin esterase N-terminal" evidence="3">
    <location>
        <begin position="68"/>
        <end position="178"/>
    </location>
</feature>
<evidence type="ECO:0000256" key="1">
    <source>
        <dbReference type="ARBA" id="ARBA00024201"/>
    </source>
</evidence>
<gene>
    <name evidence="4" type="primary">fes2</name>
    <name evidence="4" type="ORF">COCCU_11020</name>
</gene>